<dbReference type="Gene3D" id="1.10.287.130">
    <property type="match status" value="1"/>
</dbReference>
<accession>A0A3B0WFI4</accession>
<reference evidence="11" key="1">
    <citation type="submission" date="2018-06" db="EMBL/GenBank/DDBJ databases">
        <authorList>
            <person name="Zhirakovskaya E."/>
        </authorList>
    </citation>
    <scope>NUCLEOTIDE SEQUENCE</scope>
</reference>
<evidence type="ECO:0000256" key="9">
    <source>
        <dbReference type="SAM" id="Phobius"/>
    </source>
</evidence>
<dbReference type="SUPFAM" id="SSF55874">
    <property type="entry name" value="ATPase domain of HSP90 chaperone/DNA topoisomerase II/histidine kinase"/>
    <property type="match status" value="1"/>
</dbReference>
<keyword evidence="5" id="KW-0808">Transferase</keyword>
<evidence type="ECO:0000256" key="4">
    <source>
        <dbReference type="ARBA" id="ARBA00022475"/>
    </source>
</evidence>
<evidence type="ECO:0000313" key="11">
    <source>
        <dbReference type="EMBL" id="VAW49457.1"/>
    </source>
</evidence>
<feature type="transmembrane region" description="Helical" evidence="9">
    <location>
        <begin position="206"/>
        <end position="228"/>
    </location>
</feature>
<dbReference type="Pfam" id="PF00512">
    <property type="entry name" value="HisKA"/>
    <property type="match status" value="1"/>
</dbReference>
<dbReference type="InterPro" id="IPR003594">
    <property type="entry name" value="HATPase_dom"/>
</dbReference>
<dbReference type="InterPro" id="IPR036097">
    <property type="entry name" value="HisK_dim/P_sf"/>
</dbReference>
<evidence type="ECO:0000256" key="3">
    <source>
        <dbReference type="ARBA" id="ARBA00012438"/>
    </source>
</evidence>
<organism evidence="11">
    <name type="scientific">hydrothermal vent metagenome</name>
    <dbReference type="NCBI Taxonomy" id="652676"/>
    <lineage>
        <taxon>unclassified sequences</taxon>
        <taxon>metagenomes</taxon>
        <taxon>ecological metagenomes</taxon>
    </lineage>
</organism>
<dbReference type="SMART" id="SM00387">
    <property type="entry name" value="HATPase_c"/>
    <property type="match status" value="1"/>
</dbReference>
<dbReference type="PANTHER" id="PTHR44936:SF10">
    <property type="entry name" value="SENSOR PROTEIN RSTB"/>
    <property type="match status" value="1"/>
</dbReference>
<evidence type="ECO:0000256" key="6">
    <source>
        <dbReference type="ARBA" id="ARBA00022741"/>
    </source>
</evidence>
<dbReference type="EC" id="2.7.13.3" evidence="3"/>
<keyword evidence="9" id="KW-0472">Membrane</keyword>
<dbReference type="InterPro" id="IPR050980">
    <property type="entry name" value="2C_sensor_his_kinase"/>
</dbReference>
<dbReference type="Pfam" id="PF02518">
    <property type="entry name" value="HATPase_c"/>
    <property type="match status" value="1"/>
</dbReference>
<keyword evidence="9" id="KW-0812">Transmembrane</keyword>
<dbReference type="PROSITE" id="PS50109">
    <property type="entry name" value="HIS_KIN"/>
    <property type="match status" value="1"/>
</dbReference>
<name>A0A3B0WFI4_9ZZZZ</name>
<keyword evidence="4" id="KW-1003">Cell membrane</keyword>
<dbReference type="InterPro" id="IPR005467">
    <property type="entry name" value="His_kinase_dom"/>
</dbReference>
<dbReference type="SUPFAM" id="SSF47384">
    <property type="entry name" value="Homodimeric domain of signal transducing histidine kinase"/>
    <property type="match status" value="1"/>
</dbReference>
<evidence type="ECO:0000256" key="2">
    <source>
        <dbReference type="ARBA" id="ARBA00004651"/>
    </source>
</evidence>
<dbReference type="GO" id="GO:0000155">
    <property type="term" value="F:phosphorelay sensor kinase activity"/>
    <property type="evidence" value="ECO:0007669"/>
    <property type="project" value="InterPro"/>
</dbReference>
<keyword evidence="8" id="KW-0067">ATP-binding</keyword>
<dbReference type="Gene3D" id="3.30.565.10">
    <property type="entry name" value="Histidine kinase-like ATPase, C-terminal domain"/>
    <property type="match status" value="1"/>
</dbReference>
<evidence type="ECO:0000256" key="7">
    <source>
        <dbReference type="ARBA" id="ARBA00022777"/>
    </source>
</evidence>
<keyword evidence="7 11" id="KW-0418">Kinase</keyword>
<proteinExistence type="predicted"/>
<dbReference type="GO" id="GO:0005886">
    <property type="term" value="C:plasma membrane"/>
    <property type="evidence" value="ECO:0007669"/>
    <property type="project" value="UniProtKB-SubCell"/>
</dbReference>
<protein>
    <recommendedName>
        <fullName evidence="3">histidine kinase</fullName>
        <ecNumber evidence="3">2.7.13.3</ecNumber>
    </recommendedName>
</protein>
<gene>
    <name evidence="11" type="ORF">MNBD_GAMMA03-2153</name>
</gene>
<dbReference type="AlphaFoldDB" id="A0A3B0WFI4"/>
<evidence type="ECO:0000256" key="5">
    <source>
        <dbReference type="ARBA" id="ARBA00022679"/>
    </source>
</evidence>
<comment type="subcellular location">
    <subcellularLocation>
        <location evidence="2">Cell membrane</location>
        <topology evidence="2">Multi-pass membrane protein</topology>
    </subcellularLocation>
</comment>
<dbReference type="PANTHER" id="PTHR44936">
    <property type="entry name" value="SENSOR PROTEIN CREC"/>
    <property type="match status" value="1"/>
</dbReference>
<keyword evidence="6" id="KW-0547">Nucleotide-binding</keyword>
<keyword evidence="9" id="KW-1133">Transmembrane helix</keyword>
<feature type="domain" description="Histidine kinase" evidence="10">
    <location>
        <begin position="297"/>
        <end position="521"/>
    </location>
</feature>
<evidence type="ECO:0000256" key="8">
    <source>
        <dbReference type="ARBA" id="ARBA00022840"/>
    </source>
</evidence>
<dbReference type="EMBL" id="UOFC01000283">
    <property type="protein sequence ID" value="VAW49457.1"/>
    <property type="molecule type" value="Genomic_DNA"/>
</dbReference>
<dbReference type="SMART" id="SM00388">
    <property type="entry name" value="HisKA"/>
    <property type="match status" value="1"/>
</dbReference>
<dbReference type="GO" id="GO:0005524">
    <property type="term" value="F:ATP binding"/>
    <property type="evidence" value="ECO:0007669"/>
    <property type="project" value="UniProtKB-KW"/>
</dbReference>
<dbReference type="InterPro" id="IPR036890">
    <property type="entry name" value="HATPase_C_sf"/>
</dbReference>
<sequence length="523" mass="60148">MVVKPLNLRLSIRTRFFVLLLLLTILPFLAYRFAIDLNRIMLTNQAIIQQQTAKNLALILENRPDLWALQIQTGNPTHLPHLNLSNSVLWVVNAHGATTYVVGQLPDLNHEVKVDFFTSTGKTLIKTLATFIPYSLPYPYPQSKTPELNLIQRAFQGHTIQQYRMDKNQRPISLMAATPLRFNKRVIGTLVLEERMETLFSASLNYFYKMVGIGSIIFLIVIIGAIIHTASLSNRILRLDNDVKKMFNFKGRLMEVEFPDQLNMWYQDELSDLRHHIHEMLQQLGAYERYLKQLPKTLRHELHNPLNRLSMALSLLEKDIQHTQLGYAQHALAQLKQIIASLSEATSIEDSLKNQTPEPFPLGLMLNHYMQNNIDLHPEWNLKYINQSLTDDYMILGDGFMIEQLMDKLMSNAKDFSDGKMPITIKVMIQDEKHLQQKAIITVENSGGLLPTGYEQQIFEGMTSIRTLNQDNHAHLGLGLYIAKLITNYHHGQIYAENFKKDMGGDKLEGVRFVLEFPVFKNT</sequence>
<evidence type="ECO:0000256" key="1">
    <source>
        <dbReference type="ARBA" id="ARBA00000085"/>
    </source>
</evidence>
<dbReference type="InterPro" id="IPR003661">
    <property type="entry name" value="HisK_dim/P_dom"/>
</dbReference>
<comment type="catalytic activity">
    <reaction evidence="1">
        <text>ATP + protein L-histidine = ADP + protein N-phospho-L-histidine.</text>
        <dbReference type="EC" id="2.7.13.3"/>
    </reaction>
</comment>
<evidence type="ECO:0000259" key="10">
    <source>
        <dbReference type="PROSITE" id="PS50109"/>
    </source>
</evidence>